<name>A0A0K9PM84_ZOSMR</name>
<proteinExistence type="predicted"/>
<dbReference type="OMA" id="IDFRFGW"/>
<reference evidence="3" key="1">
    <citation type="journal article" date="2016" name="Nature">
        <title>The genome of the seagrass Zostera marina reveals angiosperm adaptation to the sea.</title>
        <authorList>
            <person name="Olsen J.L."/>
            <person name="Rouze P."/>
            <person name="Verhelst B."/>
            <person name="Lin Y.-C."/>
            <person name="Bayer T."/>
            <person name="Collen J."/>
            <person name="Dattolo E."/>
            <person name="De Paoli E."/>
            <person name="Dittami S."/>
            <person name="Maumus F."/>
            <person name="Michel G."/>
            <person name="Kersting A."/>
            <person name="Lauritano C."/>
            <person name="Lohaus R."/>
            <person name="Toepel M."/>
            <person name="Tonon T."/>
            <person name="Vanneste K."/>
            <person name="Amirebrahimi M."/>
            <person name="Brakel J."/>
            <person name="Bostroem C."/>
            <person name="Chovatia M."/>
            <person name="Grimwood J."/>
            <person name="Jenkins J.W."/>
            <person name="Jueterbock A."/>
            <person name="Mraz A."/>
            <person name="Stam W.T."/>
            <person name="Tice H."/>
            <person name="Bornberg-Bauer E."/>
            <person name="Green P.J."/>
            <person name="Pearson G.A."/>
            <person name="Procaccini G."/>
            <person name="Duarte C.M."/>
            <person name="Schmutz J."/>
            <person name="Reusch T.B.H."/>
            <person name="Van de Peer Y."/>
        </authorList>
    </citation>
    <scope>NUCLEOTIDE SEQUENCE [LARGE SCALE GENOMIC DNA]</scope>
    <source>
        <strain evidence="3">cv. Finnish</strain>
    </source>
</reference>
<dbReference type="OrthoDB" id="1852071at2759"/>
<evidence type="ECO:0000313" key="2">
    <source>
        <dbReference type="EMBL" id="KMZ69345.1"/>
    </source>
</evidence>
<dbReference type="EMBL" id="LFYR01000777">
    <property type="protein sequence ID" value="KMZ69345.1"/>
    <property type="molecule type" value="Genomic_DNA"/>
</dbReference>
<organism evidence="2 3">
    <name type="scientific">Zostera marina</name>
    <name type="common">Eelgrass</name>
    <dbReference type="NCBI Taxonomy" id="29655"/>
    <lineage>
        <taxon>Eukaryota</taxon>
        <taxon>Viridiplantae</taxon>
        <taxon>Streptophyta</taxon>
        <taxon>Embryophyta</taxon>
        <taxon>Tracheophyta</taxon>
        <taxon>Spermatophyta</taxon>
        <taxon>Magnoliopsida</taxon>
        <taxon>Liliopsida</taxon>
        <taxon>Zosteraceae</taxon>
        <taxon>Zostera</taxon>
    </lineage>
</organism>
<protein>
    <submittedName>
        <fullName evidence="2">OBP3-responsive protein 4</fullName>
    </submittedName>
</protein>
<feature type="domain" description="DUF7781" evidence="1">
    <location>
        <begin position="17"/>
        <end position="189"/>
    </location>
</feature>
<dbReference type="Pfam" id="PF25003">
    <property type="entry name" value="DUF7781"/>
    <property type="match status" value="1"/>
</dbReference>
<dbReference type="PANTHER" id="PTHR35710">
    <property type="entry name" value="OBP3-RESPONSIVE PROTEIN 4 (ORG4)"/>
    <property type="match status" value="1"/>
</dbReference>
<sequence length="210" mass="24009">MSSPSESYRRNEGDDPSLEDLYDIDLFPTEIFFKFRKQIQGVRLGLNFEFCNKQGINEYEAKMVLKPMTSDRQWKFTYEPVRGDLRVLSKKFPINKYLNLQVGLGHNFYLNAIGWKWKLSSCWGGEGMSQIQNKTSVGLFPGFDLRIGWTAAYILPEIHGGIGTGEGVINMNYGRLNASLDRIEAIFTHGSKECDRSSVTQMDLIDVEEK</sequence>
<gene>
    <name evidence="2" type="ORF">ZOSMA_216G00150</name>
</gene>
<accession>A0A0K9PM84</accession>
<dbReference type="Proteomes" id="UP000036987">
    <property type="component" value="Unassembled WGS sequence"/>
</dbReference>
<dbReference type="PANTHER" id="PTHR35710:SF1">
    <property type="entry name" value="OBP3-RESPONSIVE PROTEIN 4 (ORG4)"/>
    <property type="match status" value="1"/>
</dbReference>
<evidence type="ECO:0000259" key="1">
    <source>
        <dbReference type="Pfam" id="PF25003"/>
    </source>
</evidence>
<comment type="caution">
    <text evidence="2">The sequence shown here is derived from an EMBL/GenBank/DDBJ whole genome shotgun (WGS) entry which is preliminary data.</text>
</comment>
<keyword evidence="3" id="KW-1185">Reference proteome</keyword>
<evidence type="ECO:0000313" key="3">
    <source>
        <dbReference type="Proteomes" id="UP000036987"/>
    </source>
</evidence>
<dbReference type="AlphaFoldDB" id="A0A0K9PM84"/>
<dbReference type="InterPro" id="IPR056683">
    <property type="entry name" value="DUF7781"/>
</dbReference>